<accession>A0ABY5QXX5</accession>
<evidence type="ECO:0000313" key="1">
    <source>
        <dbReference type="EMBL" id="UVC15551.1"/>
    </source>
</evidence>
<dbReference type="Proteomes" id="UP001058098">
    <property type="component" value="Chromosome"/>
</dbReference>
<proteinExistence type="predicted"/>
<reference evidence="1" key="1">
    <citation type="submission" date="2020-09" db="EMBL/GenBank/DDBJ databases">
        <title>Rhizobia associated with sainfoin plants.</title>
        <authorList>
            <person name="Asharfi S."/>
            <person name="Kuzmanovic N."/>
            <person name="Bunk B."/>
            <person name="Sproeer C."/>
            <person name="Becker M."/>
            <person name="Thuenen T."/>
        </authorList>
    </citation>
    <scope>NUCLEOTIDE SEQUENCE</scope>
    <source>
        <strain evidence="1">OM4</strain>
    </source>
</reference>
<evidence type="ECO:0008006" key="3">
    <source>
        <dbReference type="Google" id="ProtNLM"/>
    </source>
</evidence>
<evidence type="ECO:0000313" key="2">
    <source>
        <dbReference type="Proteomes" id="UP001058098"/>
    </source>
</evidence>
<protein>
    <recommendedName>
        <fullName evidence="3">PIN domain-containing protein</fullName>
    </recommendedName>
</protein>
<gene>
    <name evidence="1" type="ORF">IHQ72_34945</name>
</gene>
<sequence length="471" mass="53176">MRPAFDHTDYSTILFMDSMVALEGKPLPTLPWKEIDPVGPILVLVVPQVSTEIDKRKRDGRLSKRAREFNRLISPAAETGQPARIAEGPPAVDIAVARTARIDWDKLNDLDPEEADARVVAQILHARDVPEGQKLLLSHDINPIAMASRHGLKCRKLPDAWLMEPEPSPSEKEMARLKARVKVLESAEPDLTPTLTFGVNPPVRIFRVGRLSDDQQKAVASLVLAGNRRVIQRHSSFPRIGLDFEYDSSYDDKYDTYRMKTVPKYAASAHRFFEVHYGQVPFTFELSNKGHRQAESLVLTLRATGGTLHDRFTLYPLFGPIAPRPQPHRLPGQLFDPRDLRTRITGRHEIDFAIGPDRGDTIEVHCADFRHGRSWTFNGIATIDPRAEGPFLIDACVTAGNMRGKIERSYMLAREVEDVTLGSLVDLGTKAYRIPIPMAELFKAESNAMNKDWFEFVRIDDMPEEDIDEDE</sequence>
<dbReference type="EMBL" id="CP062229">
    <property type="protein sequence ID" value="UVC15551.1"/>
    <property type="molecule type" value="Genomic_DNA"/>
</dbReference>
<dbReference type="RefSeq" id="WP_258120504.1">
    <property type="nucleotide sequence ID" value="NZ_CP062229.1"/>
</dbReference>
<name>A0ABY5QXX5_9HYPH</name>
<keyword evidence="2" id="KW-1185">Reference proteome</keyword>
<organism evidence="1 2">
    <name type="scientific">Mesorhizobium onobrychidis</name>
    <dbReference type="NCBI Taxonomy" id="2775404"/>
    <lineage>
        <taxon>Bacteria</taxon>
        <taxon>Pseudomonadati</taxon>
        <taxon>Pseudomonadota</taxon>
        <taxon>Alphaproteobacteria</taxon>
        <taxon>Hyphomicrobiales</taxon>
        <taxon>Phyllobacteriaceae</taxon>
        <taxon>Mesorhizobium</taxon>
    </lineage>
</organism>